<evidence type="ECO:0000313" key="11">
    <source>
        <dbReference type="EMBL" id="JAB59679.1"/>
    </source>
</evidence>
<dbReference type="PRINTS" id="PR00326">
    <property type="entry name" value="GTP1OBG"/>
</dbReference>
<dbReference type="FunFam" id="3.40.50.300:FF:000571">
    <property type="entry name" value="Guanine nucleotide-binding protein-like NSN1"/>
    <property type="match status" value="1"/>
</dbReference>
<dbReference type="FunFam" id="1.10.1580.10:FF:000002">
    <property type="entry name" value="Guanine nucleotide-binding protein-like 3 (nucleolar)-like"/>
    <property type="match status" value="1"/>
</dbReference>
<evidence type="ECO:0000256" key="1">
    <source>
        <dbReference type="ARBA" id="ARBA00004604"/>
    </source>
</evidence>
<feature type="coiled-coil region" evidence="8">
    <location>
        <begin position="64"/>
        <end position="106"/>
    </location>
</feature>
<dbReference type="PROSITE" id="PS51721">
    <property type="entry name" value="G_CP"/>
    <property type="match status" value="1"/>
</dbReference>
<dbReference type="SUPFAM" id="SSF52540">
    <property type="entry name" value="P-loop containing nucleoside triphosphate hydrolases"/>
    <property type="match status" value="1"/>
</dbReference>
<comment type="subcellular location">
    <subcellularLocation>
        <location evidence="1">Nucleus</location>
        <location evidence="1">Nucleolus</location>
    </subcellularLocation>
</comment>
<dbReference type="InterPro" id="IPR023179">
    <property type="entry name" value="GTP-bd_ortho_bundle_sf"/>
</dbReference>
<keyword evidence="2" id="KW-0547">Nucleotide-binding</keyword>
<accession>U5EYQ8</accession>
<keyword evidence="4" id="KW-0342">GTP-binding</keyword>
<evidence type="ECO:0000259" key="10">
    <source>
        <dbReference type="PROSITE" id="PS51721"/>
    </source>
</evidence>
<protein>
    <recommendedName>
        <fullName evidence="7">Guanine nucleotide-binding protein-like 3 homolog</fullName>
    </recommendedName>
</protein>
<evidence type="ECO:0000256" key="9">
    <source>
        <dbReference type="SAM" id="MobiDB-lite"/>
    </source>
</evidence>
<dbReference type="EMBL" id="GANO01000192">
    <property type="protein sequence ID" value="JAB59679.1"/>
    <property type="molecule type" value="mRNA"/>
</dbReference>
<sequence length="612" mass="69679">MALKALKCRSSKRQKASLRYKKIKKIAASKRKKAKDAKKLPRLSKKQRLIQVPNICPFKADILAEVEVEKQRREQEKLQRKEQQKLENLQKKNESLQSMVADAEQRALMHDAQNPAGAEDEGEFGNLKKGKEGSLKAYFKEFKKVIDAADVILEVCDARDPMGTRCLEVEKIIREAPGQKKHVLIVNKSDLVPRENLEKWLKYLRKSGPVIPFKATTQTQKTKLGDRKFKTVKYLETSPCIGADLLKALLANYCRSENLRTSIRVGIVGLPNVGKSSLINSLKRKRACMVGASPGITKQMQEVQIDSHIKLLDSPGIIFQRPQNEDCNQFYALKNAQKVTEIQDPFPLAEDILKRGTITYFCKLYDIAEYHTTEEFLARKAVKMGSLAKGGVPDVKKAARSLIEDWNTGKIKYCTQPPVDNLNEIHLAAEIVSENVAEFDIENFNQSHEDVLKQLGSQYENSFKMKDDDDAMAKKEDVMEFDSTGPVSMRLSKNDCNTLEEWIRGCGKIIENKDEEMDEITVKSKKRKIDDYAEDAKKYKNDPVFQVEGNQTVNKNKKQELKKKQKLAKRNDRKVTDVADVLDSFSFGSSSAKKKKTGDDNDNYDFDEDYDM</sequence>
<evidence type="ECO:0000256" key="5">
    <source>
        <dbReference type="ARBA" id="ARBA00023242"/>
    </source>
</evidence>
<dbReference type="InterPro" id="IPR050755">
    <property type="entry name" value="TRAFAC_YlqF/YawG_RiboMat"/>
</dbReference>
<dbReference type="PANTHER" id="PTHR11089:SF30">
    <property type="entry name" value="GUANINE NUCLEOTIDE-BINDING PROTEIN-LIKE 3 HOMOLOG"/>
    <property type="match status" value="1"/>
</dbReference>
<comment type="function">
    <text evidence="6">May play a role in regulating cellular proliferation.</text>
</comment>
<dbReference type="InterPro" id="IPR014813">
    <property type="entry name" value="Gnl3_N_dom"/>
</dbReference>
<dbReference type="GO" id="GO:0005525">
    <property type="term" value="F:GTP binding"/>
    <property type="evidence" value="ECO:0007669"/>
    <property type="project" value="UniProtKB-KW"/>
</dbReference>
<evidence type="ECO:0000256" key="6">
    <source>
        <dbReference type="ARBA" id="ARBA00059892"/>
    </source>
</evidence>
<reference evidence="11" key="1">
    <citation type="journal article" date="2014" name="Insect Biochem. Mol. Biol.">
        <title>An insight into the sialome of the frog biting fly, Corethrella appendiculata.</title>
        <authorList>
            <person name="Ribeiro J.M.C."/>
            <person name="Chagas A.C."/>
            <person name="Pham V.M."/>
            <person name="Lounibos L.P."/>
            <person name="Calvo E."/>
        </authorList>
    </citation>
    <scope>NUCLEOTIDE SEQUENCE</scope>
    <source>
        <tissue evidence="11">Salivary glands</tissue>
    </source>
</reference>
<dbReference type="PANTHER" id="PTHR11089">
    <property type="entry name" value="GTP-BINDING PROTEIN-RELATED"/>
    <property type="match status" value="1"/>
</dbReference>
<name>U5EYQ8_9DIPT</name>
<dbReference type="AlphaFoldDB" id="U5EYQ8"/>
<feature type="coiled-coil region" evidence="8">
    <location>
        <begin position="522"/>
        <end position="574"/>
    </location>
</feature>
<evidence type="ECO:0000256" key="2">
    <source>
        <dbReference type="ARBA" id="ARBA00022741"/>
    </source>
</evidence>
<feature type="region of interest" description="Disordered" evidence="9">
    <location>
        <begin position="588"/>
        <end position="612"/>
    </location>
</feature>
<keyword evidence="5" id="KW-0539">Nucleus</keyword>
<feature type="compositionally biased region" description="Acidic residues" evidence="9">
    <location>
        <begin position="600"/>
        <end position="612"/>
    </location>
</feature>
<evidence type="ECO:0000256" key="7">
    <source>
        <dbReference type="ARBA" id="ARBA00069022"/>
    </source>
</evidence>
<dbReference type="InterPro" id="IPR030378">
    <property type="entry name" value="G_CP_dom"/>
</dbReference>
<dbReference type="Gene3D" id="3.40.50.300">
    <property type="entry name" value="P-loop containing nucleotide triphosphate hydrolases"/>
    <property type="match status" value="1"/>
</dbReference>
<dbReference type="GO" id="GO:0050793">
    <property type="term" value="P:regulation of developmental process"/>
    <property type="evidence" value="ECO:0007669"/>
    <property type="project" value="UniProtKB-ARBA"/>
</dbReference>
<dbReference type="Gene3D" id="1.10.1580.10">
    <property type="match status" value="1"/>
</dbReference>
<feature type="domain" description="CP-type G" evidence="10">
    <location>
        <begin position="139"/>
        <end position="320"/>
    </location>
</feature>
<evidence type="ECO:0000256" key="4">
    <source>
        <dbReference type="ARBA" id="ARBA00023134"/>
    </source>
</evidence>
<keyword evidence="3 8" id="KW-0175">Coiled coil</keyword>
<dbReference type="Pfam" id="PF08701">
    <property type="entry name" value="GN3L_Grn1"/>
    <property type="match status" value="1"/>
</dbReference>
<dbReference type="Pfam" id="PF01926">
    <property type="entry name" value="MMR_HSR1"/>
    <property type="match status" value="1"/>
</dbReference>
<dbReference type="CDD" id="cd04178">
    <property type="entry name" value="Nucleostemin_like"/>
    <property type="match status" value="1"/>
</dbReference>
<dbReference type="GO" id="GO:0005730">
    <property type="term" value="C:nucleolus"/>
    <property type="evidence" value="ECO:0007669"/>
    <property type="project" value="UniProtKB-SubCell"/>
</dbReference>
<evidence type="ECO:0000256" key="8">
    <source>
        <dbReference type="SAM" id="Coils"/>
    </source>
</evidence>
<dbReference type="InterPro" id="IPR006073">
    <property type="entry name" value="GTP-bd"/>
</dbReference>
<evidence type="ECO:0000256" key="3">
    <source>
        <dbReference type="ARBA" id="ARBA00023054"/>
    </source>
</evidence>
<dbReference type="InterPro" id="IPR027417">
    <property type="entry name" value="P-loop_NTPase"/>
</dbReference>
<proteinExistence type="evidence at transcript level"/>
<dbReference type="GO" id="GO:0051239">
    <property type="term" value="P:regulation of multicellular organismal process"/>
    <property type="evidence" value="ECO:0007669"/>
    <property type="project" value="UniProtKB-ARBA"/>
</dbReference>
<organism evidence="11">
    <name type="scientific">Corethrella appendiculata</name>
    <dbReference type="NCBI Taxonomy" id="1370023"/>
    <lineage>
        <taxon>Eukaryota</taxon>
        <taxon>Metazoa</taxon>
        <taxon>Ecdysozoa</taxon>
        <taxon>Arthropoda</taxon>
        <taxon>Hexapoda</taxon>
        <taxon>Insecta</taxon>
        <taxon>Pterygota</taxon>
        <taxon>Neoptera</taxon>
        <taxon>Endopterygota</taxon>
        <taxon>Diptera</taxon>
        <taxon>Nematocera</taxon>
        <taxon>Culicoidea</taxon>
        <taxon>Chaoboridae</taxon>
        <taxon>Corethrella</taxon>
    </lineage>
</organism>